<gene>
    <name evidence="1" type="ORF">GCM10007923_57430</name>
</gene>
<organism evidence="1 2">
    <name type="scientific">Shinella yambaruensis</name>
    <dbReference type="NCBI Taxonomy" id="415996"/>
    <lineage>
        <taxon>Bacteria</taxon>
        <taxon>Pseudomonadati</taxon>
        <taxon>Pseudomonadota</taxon>
        <taxon>Alphaproteobacteria</taxon>
        <taxon>Hyphomicrobiales</taxon>
        <taxon>Rhizobiaceae</taxon>
        <taxon>Shinella</taxon>
    </lineage>
</organism>
<protein>
    <submittedName>
        <fullName evidence="1">Uncharacterized protein</fullName>
    </submittedName>
</protein>
<accession>A0ABQ5ZRX8</accession>
<evidence type="ECO:0000313" key="2">
    <source>
        <dbReference type="Proteomes" id="UP001156702"/>
    </source>
</evidence>
<comment type="caution">
    <text evidence="1">The sequence shown here is derived from an EMBL/GenBank/DDBJ whole genome shotgun (WGS) entry which is preliminary data.</text>
</comment>
<keyword evidence="2" id="KW-1185">Reference proteome</keyword>
<dbReference type="Proteomes" id="UP001156702">
    <property type="component" value="Unassembled WGS sequence"/>
</dbReference>
<sequence>MGRHHNIVARKQRRFVQRFDVERIETRREDPLAIECECQCRFVYQAPSGAIDDRGARLQHPDASFIEHVPGLRRERDMQADHVAAGEQLLVFAKADRQSCLGILVRPSDIVIDDIDVKTGKKARNLAPYRAETDDPDRLAG</sequence>
<reference evidence="2" key="1">
    <citation type="journal article" date="2019" name="Int. J. Syst. Evol. Microbiol.">
        <title>The Global Catalogue of Microorganisms (GCM) 10K type strain sequencing project: providing services to taxonomists for standard genome sequencing and annotation.</title>
        <authorList>
            <consortium name="The Broad Institute Genomics Platform"/>
            <consortium name="The Broad Institute Genome Sequencing Center for Infectious Disease"/>
            <person name="Wu L."/>
            <person name="Ma J."/>
        </authorList>
    </citation>
    <scope>NUCLEOTIDE SEQUENCE [LARGE SCALE GENOMIC DNA]</scope>
    <source>
        <strain evidence="2">NBRC 102122</strain>
    </source>
</reference>
<proteinExistence type="predicted"/>
<evidence type="ECO:0000313" key="1">
    <source>
        <dbReference type="EMBL" id="GLR54526.1"/>
    </source>
</evidence>
<name>A0ABQ5ZRX8_9HYPH</name>
<dbReference type="EMBL" id="BSOP01000051">
    <property type="protein sequence ID" value="GLR54526.1"/>
    <property type="molecule type" value="Genomic_DNA"/>
</dbReference>